<accession>A0A820BVT9</accession>
<evidence type="ECO:0000313" key="3">
    <source>
        <dbReference type="Proteomes" id="UP000663881"/>
    </source>
</evidence>
<comment type="caution">
    <text evidence="2">The sequence shown here is derived from an EMBL/GenBank/DDBJ whole genome shotgun (WGS) entry which is preliminary data.</text>
</comment>
<evidence type="ECO:0000313" key="1">
    <source>
        <dbReference type="EMBL" id="CAF1517015.1"/>
    </source>
</evidence>
<dbReference type="EMBL" id="CAJNON010002805">
    <property type="protein sequence ID" value="CAF1517015.1"/>
    <property type="molecule type" value="Genomic_DNA"/>
</dbReference>
<proteinExistence type="predicted"/>
<protein>
    <submittedName>
        <fullName evidence="2">Uncharacterized protein</fullName>
    </submittedName>
</protein>
<dbReference type="Proteomes" id="UP000663891">
    <property type="component" value="Unassembled WGS sequence"/>
</dbReference>
<gene>
    <name evidence="2" type="ORF">OKA104_LOCUS41579</name>
    <name evidence="1" type="ORF">VCS650_LOCUS43086</name>
</gene>
<dbReference type="AlphaFoldDB" id="A0A820BVT9"/>
<sequence length="42" mass="4727">MQADGSVIKDPQMMANVAANYYETLFDAPEVMRPHPYIDAPE</sequence>
<dbReference type="Proteomes" id="UP000663881">
    <property type="component" value="Unassembled WGS sequence"/>
</dbReference>
<dbReference type="EMBL" id="CAJOAY010009877">
    <property type="protein sequence ID" value="CAF4212161.1"/>
    <property type="molecule type" value="Genomic_DNA"/>
</dbReference>
<feature type="non-terminal residue" evidence="2">
    <location>
        <position position="42"/>
    </location>
</feature>
<dbReference type="OrthoDB" id="10151797at2759"/>
<organism evidence="2 3">
    <name type="scientific">Adineta steineri</name>
    <dbReference type="NCBI Taxonomy" id="433720"/>
    <lineage>
        <taxon>Eukaryota</taxon>
        <taxon>Metazoa</taxon>
        <taxon>Spiralia</taxon>
        <taxon>Gnathifera</taxon>
        <taxon>Rotifera</taxon>
        <taxon>Eurotatoria</taxon>
        <taxon>Bdelloidea</taxon>
        <taxon>Adinetida</taxon>
        <taxon>Adinetidae</taxon>
        <taxon>Adineta</taxon>
    </lineage>
</organism>
<name>A0A820BVT9_9BILA</name>
<evidence type="ECO:0000313" key="2">
    <source>
        <dbReference type="EMBL" id="CAF4212161.1"/>
    </source>
</evidence>
<reference evidence="2" key="1">
    <citation type="submission" date="2021-02" db="EMBL/GenBank/DDBJ databases">
        <authorList>
            <person name="Nowell W R."/>
        </authorList>
    </citation>
    <scope>NUCLEOTIDE SEQUENCE</scope>
</reference>